<reference evidence="1 2" key="1">
    <citation type="submission" date="2020-08" db="EMBL/GenBank/DDBJ databases">
        <authorList>
            <person name="Koutsovoulos G."/>
            <person name="Danchin GJ E."/>
        </authorList>
    </citation>
    <scope>NUCLEOTIDE SEQUENCE [LARGE SCALE GENOMIC DNA]</scope>
</reference>
<comment type="caution">
    <text evidence="1">The sequence shown here is derived from an EMBL/GenBank/DDBJ whole genome shotgun (WGS) entry which is preliminary data.</text>
</comment>
<dbReference type="EMBL" id="CAJEWN010001592">
    <property type="protein sequence ID" value="CAD2198688.1"/>
    <property type="molecule type" value="Genomic_DNA"/>
</dbReference>
<dbReference type="Proteomes" id="UP000580250">
    <property type="component" value="Unassembled WGS sequence"/>
</dbReference>
<proteinExistence type="predicted"/>
<gene>
    <name evidence="1" type="ORF">MENT_LOCUS52019</name>
</gene>
<organism evidence="1 2">
    <name type="scientific">Meloidogyne enterolobii</name>
    <name type="common">Root-knot nematode worm</name>
    <name type="synonym">Meloidogyne mayaguensis</name>
    <dbReference type="NCBI Taxonomy" id="390850"/>
    <lineage>
        <taxon>Eukaryota</taxon>
        <taxon>Metazoa</taxon>
        <taxon>Ecdysozoa</taxon>
        <taxon>Nematoda</taxon>
        <taxon>Chromadorea</taxon>
        <taxon>Rhabditida</taxon>
        <taxon>Tylenchina</taxon>
        <taxon>Tylenchomorpha</taxon>
        <taxon>Tylenchoidea</taxon>
        <taxon>Meloidogynidae</taxon>
        <taxon>Meloidogyninae</taxon>
        <taxon>Meloidogyne</taxon>
    </lineage>
</organism>
<protein>
    <submittedName>
        <fullName evidence="1">Uncharacterized protein</fullName>
    </submittedName>
</protein>
<accession>A0A6V7XHE5</accession>
<sequence>MEENTNILSCIICGAKLKPCKKFVIKQHLKSSQHLKMINTLSNAIFYIHLLNNLFKSLGTEQKQVKKDLIKEKEKYIKIVGNKYKCSLCDSKVLY</sequence>
<dbReference type="AlphaFoldDB" id="A0A6V7XHE5"/>
<name>A0A6V7XHE5_MELEN</name>
<evidence type="ECO:0000313" key="2">
    <source>
        <dbReference type="Proteomes" id="UP000580250"/>
    </source>
</evidence>
<evidence type="ECO:0000313" key="1">
    <source>
        <dbReference type="EMBL" id="CAD2198688.1"/>
    </source>
</evidence>